<dbReference type="PROSITE" id="PS50240">
    <property type="entry name" value="TRYPSIN_DOM"/>
    <property type="match status" value="1"/>
</dbReference>
<keyword evidence="5" id="KW-1015">Disulfide bond</keyword>
<dbReference type="GO" id="GO:0006508">
    <property type="term" value="P:proteolysis"/>
    <property type="evidence" value="ECO:0007669"/>
    <property type="project" value="UniProtKB-KW"/>
</dbReference>
<dbReference type="GeneID" id="105360189"/>
<dbReference type="InterPro" id="IPR001254">
    <property type="entry name" value="Trypsin_dom"/>
</dbReference>
<reference evidence="8" key="1">
    <citation type="submission" date="2025-08" db="UniProtKB">
        <authorList>
            <consortium name="RefSeq"/>
        </authorList>
    </citation>
    <scope>IDENTIFICATION</scope>
</reference>
<dbReference type="PANTHER" id="PTHR24276">
    <property type="entry name" value="POLYSERASE-RELATED"/>
    <property type="match status" value="1"/>
</dbReference>
<dbReference type="Gene3D" id="2.40.10.10">
    <property type="entry name" value="Trypsin-like serine proteases"/>
    <property type="match status" value="2"/>
</dbReference>
<sequence>MHFEIYYFIAQFAILCNLSHVTKAKAMIGAGIKIVDENQFRYLASIQQISRLNNQVLFNHICTGTLISSKNVLTAEHCLHNELKENLQVAIGSNDFRYGVKYNILWWLTYDAWAEHKNDKYIFRNNDIAILRLNGDIHSIVPPLISNTLTLGLYDLTVTAVGWGKIENGQVFPKLKSVDLTVITNSECENRVLRFARKQYNVPLRYICTAANPPALLHYGDSGGPLLYNNQIIGISISTVPEDEYIVDPNKLNIHLVTQYYQDFISEVKNIP</sequence>
<dbReference type="AlphaFoldDB" id="A0AAJ6VMW4"/>
<evidence type="ECO:0000259" key="6">
    <source>
        <dbReference type="PROSITE" id="PS50240"/>
    </source>
</evidence>
<keyword evidence="2" id="KW-0645">Protease</keyword>
<dbReference type="InterPro" id="IPR050430">
    <property type="entry name" value="Peptidase_S1"/>
</dbReference>
<evidence type="ECO:0000256" key="5">
    <source>
        <dbReference type="ARBA" id="ARBA00023157"/>
    </source>
</evidence>
<dbReference type="RefSeq" id="XP_011495323.1">
    <property type="nucleotide sequence ID" value="XM_011497021.1"/>
</dbReference>
<dbReference type="PRINTS" id="PR00722">
    <property type="entry name" value="CHYMOTRYPSIN"/>
</dbReference>
<dbReference type="SMART" id="SM00020">
    <property type="entry name" value="Tryp_SPc"/>
    <property type="match status" value="1"/>
</dbReference>
<dbReference type="PANTHER" id="PTHR24276:SF91">
    <property type="entry name" value="AT26814P-RELATED"/>
    <property type="match status" value="1"/>
</dbReference>
<dbReference type="GO" id="GO:0004252">
    <property type="term" value="F:serine-type endopeptidase activity"/>
    <property type="evidence" value="ECO:0007669"/>
    <property type="project" value="InterPro"/>
</dbReference>
<evidence type="ECO:0000256" key="1">
    <source>
        <dbReference type="ARBA" id="ARBA00007664"/>
    </source>
</evidence>
<evidence type="ECO:0000256" key="4">
    <source>
        <dbReference type="ARBA" id="ARBA00022825"/>
    </source>
</evidence>
<keyword evidence="3" id="KW-0378">Hydrolase</keyword>
<dbReference type="Pfam" id="PF00089">
    <property type="entry name" value="Trypsin"/>
    <property type="match status" value="1"/>
</dbReference>
<keyword evidence="7" id="KW-1185">Reference proteome</keyword>
<dbReference type="InterPro" id="IPR001314">
    <property type="entry name" value="Peptidase_S1A"/>
</dbReference>
<dbReference type="InterPro" id="IPR043504">
    <property type="entry name" value="Peptidase_S1_PA_chymotrypsin"/>
</dbReference>
<keyword evidence="4" id="KW-0720">Serine protease</keyword>
<organism evidence="7 8">
    <name type="scientific">Ceratosolen solmsi marchali</name>
    <dbReference type="NCBI Taxonomy" id="326594"/>
    <lineage>
        <taxon>Eukaryota</taxon>
        <taxon>Metazoa</taxon>
        <taxon>Ecdysozoa</taxon>
        <taxon>Arthropoda</taxon>
        <taxon>Hexapoda</taxon>
        <taxon>Insecta</taxon>
        <taxon>Pterygota</taxon>
        <taxon>Neoptera</taxon>
        <taxon>Endopterygota</taxon>
        <taxon>Hymenoptera</taxon>
        <taxon>Apocrita</taxon>
        <taxon>Proctotrupomorpha</taxon>
        <taxon>Chalcidoidea</taxon>
        <taxon>Agaonidae</taxon>
        <taxon>Agaoninae</taxon>
        <taxon>Ceratosolen</taxon>
    </lineage>
</organism>
<evidence type="ECO:0000313" key="7">
    <source>
        <dbReference type="Proteomes" id="UP000695007"/>
    </source>
</evidence>
<proteinExistence type="inferred from homology"/>
<evidence type="ECO:0000256" key="2">
    <source>
        <dbReference type="ARBA" id="ARBA00022670"/>
    </source>
</evidence>
<dbReference type="KEGG" id="csol:105360189"/>
<gene>
    <name evidence="8" type="primary">LOC105360189</name>
</gene>
<accession>A0AAJ6VMW4</accession>
<dbReference type="Proteomes" id="UP000695007">
    <property type="component" value="Unplaced"/>
</dbReference>
<feature type="domain" description="Peptidase S1" evidence="6">
    <location>
        <begin position="27"/>
        <end position="270"/>
    </location>
</feature>
<name>A0AAJ6VMW4_9HYME</name>
<protein>
    <submittedName>
        <fullName evidence="8">Chymotrypsin-2-like</fullName>
    </submittedName>
</protein>
<comment type="similarity">
    <text evidence="1">Belongs to the peptidase S1 family.</text>
</comment>
<evidence type="ECO:0000313" key="8">
    <source>
        <dbReference type="RefSeq" id="XP_011495323.1"/>
    </source>
</evidence>
<evidence type="ECO:0000256" key="3">
    <source>
        <dbReference type="ARBA" id="ARBA00022801"/>
    </source>
</evidence>
<dbReference type="InterPro" id="IPR009003">
    <property type="entry name" value="Peptidase_S1_PA"/>
</dbReference>
<dbReference type="SUPFAM" id="SSF50494">
    <property type="entry name" value="Trypsin-like serine proteases"/>
    <property type="match status" value="1"/>
</dbReference>